<evidence type="ECO:0000256" key="17">
    <source>
        <dbReference type="RuleBase" id="RU004161"/>
    </source>
</evidence>
<dbReference type="AlphaFoldDB" id="C8W5F4"/>
<keyword evidence="15" id="KW-0460">Magnesium</keyword>
<accession>C8W5F4</accession>
<dbReference type="HOGENOM" id="CLU_035731_0_0_9"/>
<comment type="cofactor">
    <cofactor evidence="1">
        <name>Zn(2+)</name>
        <dbReference type="ChEBI" id="CHEBI:29105"/>
    </cofactor>
</comment>
<feature type="binding site" evidence="14">
    <location>
        <position position="130"/>
    </location>
    <ligand>
        <name>Zn(2+)</name>
        <dbReference type="ChEBI" id="CHEBI:29105"/>
        <note>catalytic</note>
    </ligand>
</feature>
<dbReference type="EC" id="4.2.1.24" evidence="5 16"/>
<keyword evidence="19" id="KW-1185">Reference proteome</keyword>
<feature type="binding site" evidence="14">
    <location>
        <position position="120"/>
    </location>
    <ligand>
        <name>Zn(2+)</name>
        <dbReference type="ChEBI" id="CHEBI:29105"/>
        <note>catalytic</note>
    </ligand>
</feature>
<dbReference type="PRINTS" id="PR00144">
    <property type="entry name" value="DALDHYDRTASE"/>
</dbReference>
<evidence type="ECO:0000256" key="6">
    <source>
        <dbReference type="ARBA" id="ARBA00020771"/>
    </source>
</evidence>
<feature type="binding site" evidence="13">
    <location>
        <position position="313"/>
    </location>
    <ligand>
        <name>5-aminolevulinate</name>
        <dbReference type="ChEBI" id="CHEBI:356416"/>
        <label>2</label>
    </ligand>
</feature>
<dbReference type="STRING" id="485916.Dtox_1254"/>
<dbReference type="Pfam" id="PF00490">
    <property type="entry name" value="ALAD"/>
    <property type="match status" value="1"/>
</dbReference>
<evidence type="ECO:0000256" key="2">
    <source>
        <dbReference type="ARBA" id="ARBA00004694"/>
    </source>
</evidence>
<keyword evidence="14" id="KW-0479">Metal-binding</keyword>
<dbReference type="eggNOG" id="COG0113">
    <property type="taxonomic scope" value="Bacteria"/>
</dbReference>
<dbReference type="OrthoDB" id="9805001at2"/>
<keyword evidence="9 16" id="KW-0627">Porphyrin biosynthesis</keyword>
<sequence>MSFPITRFRRLRASDGIRGLVRENRIHSADLIYPLFATYGQGIKRPVGAMPGVYNFSIDMLLEEIKEVVELGIPAVILFGVPEIKDASGSGAYAEEGIVQQAVRAIKRSYPDLLVVTDVCLCEYTDHGHCGIIQNGRILNDPTLELLARTAVSHARAGADIVAPSDMMDGRVAAIRRSLDDSGYCHIPIMAYSAKYASAYYGPFREAAGSAPQFGDRKTYQMDPANALEAIRETALDIEEGADIVMVKPALAYMDIIRRVKDEFPYPLAAYNVSGEYSMVKAAAEKGWIDEKKIVLETLTGLKRAGADIIITYHAKDAARWLKEG</sequence>
<dbReference type="SUPFAM" id="SSF51569">
    <property type="entry name" value="Aldolase"/>
    <property type="match status" value="1"/>
</dbReference>
<dbReference type="RefSeq" id="WP_015756851.1">
    <property type="nucleotide sequence ID" value="NC_013216.1"/>
</dbReference>
<evidence type="ECO:0000256" key="15">
    <source>
        <dbReference type="PIRSR" id="PIRSR001415-5"/>
    </source>
</evidence>
<dbReference type="GO" id="GO:0004655">
    <property type="term" value="F:porphobilinogen synthase activity"/>
    <property type="evidence" value="ECO:0007669"/>
    <property type="project" value="UniProtKB-EC"/>
</dbReference>
<evidence type="ECO:0000256" key="11">
    <source>
        <dbReference type="ARBA" id="ARBA00047651"/>
    </source>
</evidence>
<evidence type="ECO:0000256" key="12">
    <source>
        <dbReference type="PIRSR" id="PIRSR001415-1"/>
    </source>
</evidence>
<evidence type="ECO:0000256" key="13">
    <source>
        <dbReference type="PIRSR" id="PIRSR001415-2"/>
    </source>
</evidence>
<dbReference type="GO" id="GO:0008270">
    <property type="term" value="F:zinc ion binding"/>
    <property type="evidence" value="ECO:0007669"/>
    <property type="project" value="TreeGrafter"/>
</dbReference>
<evidence type="ECO:0000313" key="18">
    <source>
        <dbReference type="EMBL" id="ACV62136.1"/>
    </source>
</evidence>
<feature type="binding site" evidence="13">
    <location>
        <position position="205"/>
    </location>
    <ligand>
        <name>5-aminolevulinate</name>
        <dbReference type="ChEBI" id="CHEBI:356416"/>
        <label>1</label>
    </ligand>
</feature>
<gene>
    <name evidence="18" type="ordered locus">Dtox_1254</name>
</gene>
<comment type="function">
    <text evidence="10">Catalyzes an early step in the biosynthesis of tetrapyrroles. Binds two molecules of 5-aminolevulinate per subunit, each at a distinct site, and catalyzes their condensation to form porphobilinogen.</text>
</comment>
<dbReference type="KEGG" id="dae:Dtox_1254"/>
<dbReference type="InterPro" id="IPR013785">
    <property type="entry name" value="Aldolase_TIM"/>
</dbReference>
<comment type="pathway">
    <text evidence="2">Porphyrin-containing compound metabolism; protoporphyrin-IX biosynthesis; coproporphyrinogen-III from 5-aminolevulinate: step 1/4.</text>
</comment>
<dbReference type="PROSITE" id="PS00169">
    <property type="entry name" value="D_ALA_DEHYDRATASE"/>
    <property type="match status" value="1"/>
</dbReference>
<evidence type="ECO:0000256" key="3">
    <source>
        <dbReference type="ARBA" id="ARBA00008055"/>
    </source>
</evidence>
<evidence type="ECO:0000256" key="10">
    <source>
        <dbReference type="ARBA" id="ARBA00025628"/>
    </source>
</evidence>
<dbReference type="EMBL" id="CP001720">
    <property type="protein sequence ID" value="ACV62136.1"/>
    <property type="molecule type" value="Genomic_DNA"/>
</dbReference>
<feature type="active site" description="Schiff-base intermediate with substrate" evidence="12">
    <location>
        <position position="195"/>
    </location>
</feature>
<comment type="subunit">
    <text evidence="4 16">Homooctamer.</text>
</comment>
<dbReference type="InterPro" id="IPR030656">
    <property type="entry name" value="ALAD_AS"/>
</dbReference>
<dbReference type="InterPro" id="IPR001731">
    <property type="entry name" value="ALAD"/>
</dbReference>
<dbReference type="FunFam" id="3.20.20.70:FF:000019">
    <property type="entry name" value="Delta-aminolevulinic acid dehydratase"/>
    <property type="match status" value="1"/>
</dbReference>
<proteinExistence type="inferred from homology"/>
<dbReference type="Proteomes" id="UP000002217">
    <property type="component" value="Chromosome"/>
</dbReference>
<dbReference type="SMART" id="SM01004">
    <property type="entry name" value="ALAD"/>
    <property type="match status" value="1"/>
</dbReference>
<dbReference type="PANTHER" id="PTHR11458:SF0">
    <property type="entry name" value="DELTA-AMINOLEVULINIC ACID DEHYDRATASE"/>
    <property type="match status" value="1"/>
</dbReference>
<dbReference type="PIRSF" id="PIRSF001415">
    <property type="entry name" value="Porphbilin_synth"/>
    <property type="match status" value="1"/>
</dbReference>
<reference evidence="18 19" key="1">
    <citation type="journal article" date="2009" name="Stand. Genomic Sci.">
        <title>Complete genome sequence of Desulfotomaculum acetoxidans type strain (5575).</title>
        <authorList>
            <person name="Spring S."/>
            <person name="Lapidus A."/>
            <person name="Schroder M."/>
            <person name="Gleim D."/>
            <person name="Sims D."/>
            <person name="Meincke L."/>
            <person name="Glavina Del Rio T."/>
            <person name="Tice H."/>
            <person name="Copeland A."/>
            <person name="Cheng J.F."/>
            <person name="Lucas S."/>
            <person name="Chen F."/>
            <person name="Nolan M."/>
            <person name="Bruce D."/>
            <person name="Goodwin L."/>
            <person name="Pitluck S."/>
            <person name="Ivanova N."/>
            <person name="Mavromatis K."/>
            <person name="Mikhailova N."/>
            <person name="Pati A."/>
            <person name="Chen A."/>
            <person name="Palaniappan K."/>
            <person name="Land M."/>
            <person name="Hauser L."/>
            <person name="Chang Y.J."/>
            <person name="Jeffries C.D."/>
            <person name="Chain P."/>
            <person name="Saunders E."/>
            <person name="Brettin T."/>
            <person name="Detter J.C."/>
            <person name="Goker M."/>
            <person name="Bristow J."/>
            <person name="Eisen J.A."/>
            <person name="Markowitz V."/>
            <person name="Hugenholtz P."/>
            <person name="Kyrpides N.C."/>
            <person name="Klenk H.P."/>
            <person name="Han C."/>
        </authorList>
    </citation>
    <scope>NUCLEOTIDE SEQUENCE [LARGE SCALE GENOMIC DNA]</scope>
    <source>
        <strain evidence="19">ATCC 49208 / DSM 771 / VKM B-1644</strain>
    </source>
</reference>
<feature type="binding site" evidence="13">
    <location>
        <position position="274"/>
    </location>
    <ligand>
        <name>5-aminolevulinate</name>
        <dbReference type="ChEBI" id="CHEBI:356416"/>
        <label>2</label>
    </ligand>
</feature>
<keyword evidence="14" id="KW-0862">Zinc</keyword>
<keyword evidence="7" id="KW-0350">Heme biosynthesis</keyword>
<feature type="active site" description="Schiff-base intermediate with substrate" evidence="12">
    <location>
        <position position="248"/>
    </location>
</feature>
<evidence type="ECO:0000256" key="4">
    <source>
        <dbReference type="ARBA" id="ARBA00011823"/>
    </source>
</evidence>
<protein>
    <recommendedName>
        <fullName evidence="6 16">Delta-aminolevulinic acid dehydratase</fullName>
        <ecNumber evidence="5 16">4.2.1.24</ecNumber>
    </recommendedName>
</protein>
<dbReference type="UniPathway" id="UPA00251">
    <property type="reaction ID" value="UER00318"/>
</dbReference>
<evidence type="ECO:0000313" key="19">
    <source>
        <dbReference type="Proteomes" id="UP000002217"/>
    </source>
</evidence>
<comment type="catalytic activity">
    <reaction evidence="11 16">
        <text>2 5-aminolevulinate = porphobilinogen + 2 H2O + H(+)</text>
        <dbReference type="Rhea" id="RHEA:24064"/>
        <dbReference type="ChEBI" id="CHEBI:15377"/>
        <dbReference type="ChEBI" id="CHEBI:15378"/>
        <dbReference type="ChEBI" id="CHEBI:58126"/>
        <dbReference type="ChEBI" id="CHEBI:356416"/>
        <dbReference type="EC" id="4.2.1.24"/>
    </reaction>
</comment>
<feature type="binding site" evidence="13">
    <location>
        <position position="217"/>
    </location>
    <ligand>
        <name>5-aminolevulinate</name>
        <dbReference type="ChEBI" id="CHEBI:356416"/>
        <label>1</label>
    </ligand>
</feature>
<feature type="binding site" evidence="14">
    <location>
        <position position="122"/>
    </location>
    <ligand>
        <name>Zn(2+)</name>
        <dbReference type="ChEBI" id="CHEBI:29105"/>
        <note>catalytic</note>
    </ligand>
</feature>
<evidence type="ECO:0000256" key="14">
    <source>
        <dbReference type="PIRSR" id="PIRSR001415-3"/>
    </source>
</evidence>
<evidence type="ECO:0000256" key="5">
    <source>
        <dbReference type="ARBA" id="ARBA00012053"/>
    </source>
</evidence>
<feature type="binding site" evidence="15">
    <location>
        <position position="233"/>
    </location>
    <ligand>
        <name>Mg(2+)</name>
        <dbReference type="ChEBI" id="CHEBI:18420"/>
    </ligand>
</feature>
<keyword evidence="8 16" id="KW-0456">Lyase</keyword>
<comment type="similarity">
    <text evidence="3 17">Belongs to the ALAD family.</text>
</comment>
<organism evidence="18 19">
    <name type="scientific">Desulfofarcimen acetoxidans (strain ATCC 49208 / DSM 771 / KCTC 5769 / VKM B-1644 / 5575)</name>
    <name type="common">Desulfotomaculum acetoxidans</name>
    <dbReference type="NCBI Taxonomy" id="485916"/>
    <lineage>
        <taxon>Bacteria</taxon>
        <taxon>Bacillati</taxon>
        <taxon>Bacillota</taxon>
        <taxon>Clostridia</taxon>
        <taxon>Eubacteriales</taxon>
        <taxon>Peptococcaceae</taxon>
        <taxon>Desulfofarcimen</taxon>
    </lineage>
</organism>
<evidence type="ECO:0000256" key="8">
    <source>
        <dbReference type="ARBA" id="ARBA00023239"/>
    </source>
</evidence>
<name>C8W5F4_DESAS</name>
<evidence type="ECO:0000256" key="9">
    <source>
        <dbReference type="ARBA" id="ARBA00023244"/>
    </source>
</evidence>
<dbReference type="NCBIfam" id="NF006762">
    <property type="entry name" value="PRK09283.1"/>
    <property type="match status" value="1"/>
</dbReference>
<evidence type="ECO:0000256" key="16">
    <source>
        <dbReference type="RuleBase" id="RU000515"/>
    </source>
</evidence>
<evidence type="ECO:0000256" key="7">
    <source>
        <dbReference type="ARBA" id="ARBA00023133"/>
    </source>
</evidence>
<evidence type="ECO:0000256" key="1">
    <source>
        <dbReference type="ARBA" id="ARBA00001947"/>
    </source>
</evidence>
<dbReference type="GO" id="GO:0006782">
    <property type="term" value="P:protoporphyrinogen IX biosynthetic process"/>
    <property type="evidence" value="ECO:0007669"/>
    <property type="project" value="UniProtKB-UniPathway"/>
</dbReference>
<dbReference type="PANTHER" id="PTHR11458">
    <property type="entry name" value="DELTA-AMINOLEVULINIC ACID DEHYDRATASE"/>
    <property type="match status" value="1"/>
</dbReference>
<dbReference type="GO" id="GO:0005829">
    <property type="term" value="C:cytosol"/>
    <property type="evidence" value="ECO:0007669"/>
    <property type="project" value="TreeGrafter"/>
</dbReference>
<dbReference type="Gene3D" id="3.20.20.70">
    <property type="entry name" value="Aldolase class I"/>
    <property type="match status" value="1"/>
</dbReference>
<dbReference type="CDD" id="cd00384">
    <property type="entry name" value="ALAD_PBGS"/>
    <property type="match status" value="1"/>
</dbReference>